<dbReference type="PANTHER" id="PTHR31223:SF70">
    <property type="entry name" value="LOG FAMILY PROTEIN YJL055W"/>
    <property type="match status" value="1"/>
</dbReference>
<evidence type="ECO:0000313" key="1">
    <source>
        <dbReference type="EMBL" id="VAW21962.1"/>
    </source>
</evidence>
<gene>
    <name evidence="1" type="ORF">MNBD_BACTEROID04-560</name>
</gene>
<dbReference type="Pfam" id="PF03641">
    <property type="entry name" value="Lysine_decarbox"/>
    <property type="match status" value="1"/>
</dbReference>
<dbReference type="NCBIfam" id="TIGR00730">
    <property type="entry name" value="Rossman fold protein, TIGR00730 family"/>
    <property type="match status" value="1"/>
</dbReference>
<proteinExistence type="predicted"/>
<dbReference type="InterPro" id="IPR005269">
    <property type="entry name" value="LOG"/>
</dbReference>
<protein>
    <submittedName>
        <fullName evidence="1">Lysine decarboxylase family</fullName>
    </submittedName>
</protein>
<dbReference type="InterPro" id="IPR031100">
    <property type="entry name" value="LOG_fam"/>
</dbReference>
<dbReference type="AlphaFoldDB" id="A0A3B0U651"/>
<dbReference type="Gene3D" id="3.40.50.450">
    <property type="match status" value="1"/>
</dbReference>
<dbReference type="EMBL" id="UOER01000113">
    <property type="protein sequence ID" value="VAW21962.1"/>
    <property type="molecule type" value="Genomic_DNA"/>
</dbReference>
<dbReference type="SUPFAM" id="SSF102405">
    <property type="entry name" value="MCP/YpsA-like"/>
    <property type="match status" value="1"/>
</dbReference>
<dbReference type="GO" id="GO:0009691">
    <property type="term" value="P:cytokinin biosynthetic process"/>
    <property type="evidence" value="ECO:0007669"/>
    <property type="project" value="InterPro"/>
</dbReference>
<dbReference type="GO" id="GO:0016799">
    <property type="term" value="F:hydrolase activity, hydrolyzing N-glycosyl compounds"/>
    <property type="evidence" value="ECO:0007669"/>
    <property type="project" value="TreeGrafter"/>
</dbReference>
<reference evidence="1" key="1">
    <citation type="submission" date="2018-06" db="EMBL/GenBank/DDBJ databases">
        <authorList>
            <person name="Zhirakovskaya E."/>
        </authorList>
    </citation>
    <scope>NUCLEOTIDE SEQUENCE</scope>
</reference>
<accession>A0A3B0U651</accession>
<sequence length="193" mass="21192">MKKIAVFCGASLGFNEIYKNDAIKLGAYFAKQNIGLVYGGGKMGMMGVLADAILKEKGKVIGVIPGLLRHEEVIHSEISEMIVTKTMSKRKVKISKLVDGYIALPGGFGTLDEIFEALTLSQLGIEQKPVGLLNTNGFFNHLIKQLDVMVTEGYLKQSNSDMLIVSDSVEELITKMHRYKAPKITKVTSKVVR</sequence>
<organism evidence="1">
    <name type="scientific">hydrothermal vent metagenome</name>
    <dbReference type="NCBI Taxonomy" id="652676"/>
    <lineage>
        <taxon>unclassified sequences</taxon>
        <taxon>metagenomes</taxon>
        <taxon>ecological metagenomes</taxon>
    </lineage>
</organism>
<name>A0A3B0U651_9ZZZZ</name>
<dbReference type="PANTHER" id="PTHR31223">
    <property type="entry name" value="LOG FAMILY PROTEIN YJL055W"/>
    <property type="match status" value="1"/>
</dbReference>
<dbReference type="GO" id="GO:0005829">
    <property type="term" value="C:cytosol"/>
    <property type="evidence" value="ECO:0007669"/>
    <property type="project" value="TreeGrafter"/>
</dbReference>